<dbReference type="Pfam" id="PF01520">
    <property type="entry name" value="Amidase_3"/>
    <property type="match status" value="1"/>
</dbReference>
<dbReference type="GO" id="GO:0009253">
    <property type="term" value="P:peptidoglycan catabolic process"/>
    <property type="evidence" value="ECO:0007669"/>
    <property type="project" value="InterPro"/>
</dbReference>
<dbReference type="Proteomes" id="UP000241788">
    <property type="component" value="Unassembled WGS sequence"/>
</dbReference>
<evidence type="ECO:0000256" key="7">
    <source>
        <dbReference type="ARBA" id="ARBA00022801"/>
    </source>
</evidence>
<keyword evidence="8" id="KW-0961">Cell wall biogenesis/degradation</keyword>
<comment type="subcellular location">
    <subcellularLocation>
        <location evidence="2">Periplasm</location>
    </subcellularLocation>
</comment>
<feature type="region of interest" description="Disordered" evidence="10">
    <location>
        <begin position="126"/>
        <end position="159"/>
    </location>
</feature>
<dbReference type="GO" id="GO:0030288">
    <property type="term" value="C:outer membrane-bounded periplasmic space"/>
    <property type="evidence" value="ECO:0007669"/>
    <property type="project" value="TreeGrafter"/>
</dbReference>
<dbReference type="SUPFAM" id="SSF53187">
    <property type="entry name" value="Zn-dependent exopeptidases"/>
    <property type="match status" value="1"/>
</dbReference>
<evidence type="ECO:0000256" key="4">
    <source>
        <dbReference type="ARBA" id="ARBA00011901"/>
    </source>
</evidence>
<gene>
    <name evidence="13" type="ORF">SAMN05421546_1846</name>
</gene>
<name>A0A1N6VQ83_9GAMM</name>
<dbReference type="EC" id="3.5.1.28" evidence="4"/>
<evidence type="ECO:0000256" key="10">
    <source>
        <dbReference type="SAM" id="MobiDB-lite"/>
    </source>
</evidence>
<dbReference type="CDD" id="cd02696">
    <property type="entry name" value="MurNAc-LAA"/>
    <property type="match status" value="1"/>
</dbReference>
<feature type="domain" description="MurNAc-LAA" evidence="12">
    <location>
        <begin position="289"/>
        <end position="444"/>
    </location>
</feature>
<dbReference type="InterPro" id="IPR050695">
    <property type="entry name" value="N-acetylmuramoyl_amidase_3"/>
</dbReference>
<dbReference type="PANTHER" id="PTHR30404">
    <property type="entry name" value="N-ACETYLMURAMOYL-L-ALANINE AMIDASE"/>
    <property type="match status" value="1"/>
</dbReference>
<keyword evidence="7" id="KW-0378">Hydrolase</keyword>
<dbReference type="FunFam" id="3.40.630.40:FF:000001">
    <property type="entry name" value="N-acetylmuramoyl-L-alanine amidase"/>
    <property type="match status" value="1"/>
</dbReference>
<feature type="signal peptide" evidence="11">
    <location>
        <begin position="1"/>
        <end position="17"/>
    </location>
</feature>
<evidence type="ECO:0000256" key="8">
    <source>
        <dbReference type="ARBA" id="ARBA00023316"/>
    </source>
</evidence>
<accession>A0A1N6VQ83</accession>
<dbReference type="EMBL" id="FTLW01000004">
    <property type="protein sequence ID" value="SIQ80013.1"/>
    <property type="molecule type" value="Genomic_DNA"/>
</dbReference>
<evidence type="ECO:0000313" key="13">
    <source>
        <dbReference type="EMBL" id="SIQ80013.1"/>
    </source>
</evidence>
<dbReference type="Gene3D" id="2.60.40.3500">
    <property type="match status" value="1"/>
</dbReference>
<evidence type="ECO:0000256" key="5">
    <source>
        <dbReference type="ARBA" id="ARBA00022729"/>
    </source>
</evidence>
<feature type="chain" id="PRO_5009939044" description="N-acetylmuramoyl-L-alanine amidase AmiC" evidence="11">
    <location>
        <begin position="18"/>
        <end position="476"/>
    </location>
</feature>
<evidence type="ECO:0000259" key="12">
    <source>
        <dbReference type="SMART" id="SM00646"/>
    </source>
</evidence>
<proteinExistence type="inferred from homology"/>
<keyword evidence="5 11" id="KW-0732">Signal</keyword>
<dbReference type="GO" id="GO:0008745">
    <property type="term" value="F:N-acetylmuramoyl-L-alanine amidase activity"/>
    <property type="evidence" value="ECO:0007669"/>
    <property type="project" value="UniProtKB-EC"/>
</dbReference>
<comment type="similarity">
    <text evidence="3">Belongs to the N-acetylmuramoyl-L-alanine amidase 3 family.</text>
</comment>
<dbReference type="STRING" id="1604334.SAMN05421546_1846"/>
<dbReference type="AlphaFoldDB" id="A0A1N6VQ83"/>
<organism evidence="13 14">
    <name type="scientific">Solilutibacter tolerans</name>
    <dbReference type="NCBI Taxonomy" id="1604334"/>
    <lineage>
        <taxon>Bacteria</taxon>
        <taxon>Pseudomonadati</taxon>
        <taxon>Pseudomonadota</taxon>
        <taxon>Gammaproteobacteria</taxon>
        <taxon>Lysobacterales</taxon>
        <taxon>Lysobacteraceae</taxon>
        <taxon>Solilutibacter</taxon>
    </lineage>
</organism>
<evidence type="ECO:0000256" key="3">
    <source>
        <dbReference type="ARBA" id="ARBA00010860"/>
    </source>
</evidence>
<dbReference type="InterPro" id="IPR021731">
    <property type="entry name" value="AMIN_dom"/>
</dbReference>
<keyword evidence="6" id="KW-0574">Periplasm</keyword>
<dbReference type="PANTHER" id="PTHR30404:SF0">
    <property type="entry name" value="N-ACETYLMURAMOYL-L-ALANINE AMIDASE AMIC"/>
    <property type="match status" value="1"/>
</dbReference>
<protein>
    <recommendedName>
        <fullName evidence="9">N-acetylmuramoyl-L-alanine amidase AmiC</fullName>
        <ecNumber evidence="4">3.5.1.28</ecNumber>
    </recommendedName>
</protein>
<dbReference type="InterPro" id="IPR002508">
    <property type="entry name" value="MurNAc-LAA_cat"/>
</dbReference>
<dbReference type="Pfam" id="PF11741">
    <property type="entry name" value="AMIN"/>
    <property type="match status" value="1"/>
</dbReference>
<dbReference type="Gene3D" id="3.40.630.40">
    <property type="entry name" value="Zn-dependent exopeptidases"/>
    <property type="match status" value="1"/>
</dbReference>
<keyword evidence="14" id="KW-1185">Reference proteome</keyword>
<reference evidence="14" key="1">
    <citation type="submission" date="2017-01" db="EMBL/GenBank/DDBJ databases">
        <authorList>
            <person name="Varghese N."/>
            <person name="Submissions S."/>
        </authorList>
    </citation>
    <scope>NUCLEOTIDE SEQUENCE [LARGE SCALE GENOMIC DNA]</scope>
    <source>
        <strain evidence="14">UM1</strain>
    </source>
</reference>
<feature type="region of interest" description="Disordered" evidence="10">
    <location>
        <begin position="457"/>
        <end position="476"/>
    </location>
</feature>
<evidence type="ECO:0000256" key="2">
    <source>
        <dbReference type="ARBA" id="ARBA00004418"/>
    </source>
</evidence>
<evidence type="ECO:0000256" key="1">
    <source>
        <dbReference type="ARBA" id="ARBA00001561"/>
    </source>
</evidence>
<evidence type="ECO:0000256" key="11">
    <source>
        <dbReference type="SAM" id="SignalP"/>
    </source>
</evidence>
<evidence type="ECO:0000313" key="14">
    <source>
        <dbReference type="Proteomes" id="UP000241788"/>
    </source>
</evidence>
<evidence type="ECO:0000256" key="9">
    <source>
        <dbReference type="ARBA" id="ARBA00074581"/>
    </source>
</evidence>
<evidence type="ECO:0000256" key="6">
    <source>
        <dbReference type="ARBA" id="ARBA00022764"/>
    </source>
</evidence>
<dbReference type="SMART" id="SM00646">
    <property type="entry name" value="Ami_3"/>
    <property type="match status" value="1"/>
</dbReference>
<dbReference type="GO" id="GO:0071555">
    <property type="term" value="P:cell wall organization"/>
    <property type="evidence" value="ECO:0007669"/>
    <property type="project" value="UniProtKB-KW"/>
</dbReference>
<feature type="compositionally biased region" description="Low complexity" evidence="10">
    <location>
        <begin position="462"/>
        <end position="476"/>
    </location>
</feature>
<comment type="catalytic activity">
    <reaction evidence="1">
        <text>Hydrolyzes the link between N-acetylmuramoyl residues and L-amino acid residues in certain cell-wall glycopeptides.</text>
        <dbReference type="EC" id="3.5.1.28"/>
    </reaction>
</comment>
<feature type="compositionally biased region" description="Pro residues" evidence="10">
    <location>
        <begin position="132"/>
        <end position="152"/>
    </location>
</feature>
<sequence length="476" mass="50272">MLGLMLLLALCWNLAEAREVKSVQLRDTATGTRAEIALDSRAEFRVIPLSNPDRLVLDVLDTGLSPKVRVPASSGIVKAVRTGTPEPGITRIVFDLAAPVAVIGPNLEWREGQAVLVLQWPGDGKPVATETPAPPIAPNPAPPKPDPAPPSNSPADILAAKSTPDAMPTVKQGSGTVATGVPTRVATGEPVRTEIAKQPVAAPPAPAEANPVQSTQDVARNAKLRQLVIAIDAGHGGQDTGAIGASGTREKDITLQVARELAKQVNAMPGMKAYLTRDADFFIPLDQRYKKARAAKADVFVSIHADAFTNPQANGSSVFVLSQRGASSQAARWLANQENAADLVGGVKLKDKSDTLASVLLDLSQSATQRASEAIAKDVLGGLARIGKTHKRDIERANFVVLRSPDVPSMLVETAFISNPDEERRLKDPAYQRQLARAVLDGIDRYFSRLPPPGTWYAAKRSGSLGSSDGSADAAP</sequence>